<keyword evidence="1" id="KW-0812">Transmembrane</keyword>
<keyword evidence="3" id="KW-1185">Reference proteome</keyword>
<proteinExistence type="predicted"/>
<organism evidence="2 3">
    <name type="scientific">Pannus brasiliensis CCIBt3594</name>
    <dbReference type="NCBI Taxonomy" id="1427578"/>
    <lineage>
        <taxon>Bacteria</taxon>
        <taxon>Bacillati</taxon>
        <taxon>Cyanobacteriota</taxon>
        <taxon>Cyanophyceae</taxon>
        <taxon>Oscillatoriophycideae</taxon>
        <taxon>Chroococcales</taxon>
        <taxon>Microcystaceae</taxon>
        <taxon>Pannus</taxon>
    </lineage>
</organism>
<dbReference type="AlphaFoldDB" id="A0AAW9QTB5"/>
<dbReference type="Proteomes" id="UP001328733">
    <property type="component" value="Unassembled WGS sequence"/>
</dbReference>
<evidence type="ECO:0000313" key="2">
    <source>
        <dbReference type="EMBL" id="MEG3440165.1"/>
    </source>
</evidence>
<gene>
    <name evidence="2" type="ORF">V0288_23750</name>
</gene>
<sequence length="192" mass="20959">MNSPKLGTVDGQSGYTLAELLITIILLTILLMIGLSFLSRFIAELRLRIAMFELSQQWKFTRFDATGSGATPAALCMRETAERRIEVAKIQGDRCESAGSEALAEPVRWQSLTAGVEIDEENSTLRRVSGVAGNSGDIYRVSWADTRAGLGGAWGQLGRLTLIAPGTPAKKCLFLFNTDGSWNIREDSNCNR</sequence>
<accession>A0AAW9QTB5</accession>
<dbReference type="RefSeq" id="WP_332867635.1">
    <property type="nucleotide sequence ID" value="NZ_JBAFSM010000078.1"/>
</dbReference>
<evidence type="ECO:0000256" key="1">
    <source>
        <dbReference type="SAM" id="Phobius"/>
    </source>
</evidence>
<protein>
    <submittedName>
        <fullName evidence="2">Prepilin-type N-terminal cleavage/methylation domain-containing protein</fullName>
    </submittedName>
</protein>
<feature type="transmembrane region" description="Helical" evidence="1">
    <location>
        <begin position="20"/>
        <end position="43"/>
    </location>
</feature>
<reference evidence="2 3" key="1">
    <citation type="submission" date="2024-01" db="EMBL/GenBank/DDBJ databases">
        <title>Genomic insights into the taxonomy and metabolism of the cyanobacterium Pannus brasiliensis CCIBt3594.</title>
        <authorList>
            <person name="Machado M."/>
            <person name="Botero N.B."/>
            <person name="Andreote A.P.D."/>
            <person name="Feitosa A.M.T."/>
            <person name="Popin R."/>
            <person name="Sivonen K."/>
            <person name="Fiore M.F."/>
        </authorList>
    </citation>
    <scope>NUCLEOTIDE SEQUENCE [LARGE SCALE GENOMIC DNA]</scope>
    <source>
        <strain evidence="2 3">CCIBt3594</strain>
    </source>
</reference>
<dbReference type="EMBL" id="JBAFSM010000078">
    <property type="protein sequence ID" value="MEG3440165.1"/>
    <property type="molecule type" value="Genomic_DNA"/>
</dbReference>
<evidence type="ECO:0000313" key="3">
    <source>
        <dbReference type="Proteomes" id="UP001328733"/>
    </source>
</evidence>
<dbReference type="NCBIfam" id="TIGR02532">
    <property type="entry name" value="IV_pilin_GFxxxE"/>
    <property type="match status" value="1"/>
</dbReference>
<name>A0AAW9QTB5_9CHRO</name>
<dbReference type="InterPro" id="IPR012902">
    <property type="entry name" value="N_methyl_site"/>
</dbReference>
<dbReference type="Pfam" id="PF07963">
    <property type="entry name" value="N_methyl"/>
    <property type="match status" value="1"/>
</dbReference>
<keyword evidence="1" id="KW-1133">Transmembrane helix</keyword>
<comment type="caution">
    <text evidence="2">The sequence shown here is derived from an EMBL/GenBank/DDBJ whole genome shotgun (WGS) entry which is preliminary data.</text>
</comment>
<keyword evidence="1" id="KW-0472">Membrane</keyword>